<dbReference type="STRING" id="596152.DesU5LDRAFT_0957"/>
<dbReference type="EMBL" id="JH600068">
    <property type="protein sequence ID" value="EIG52658.1"/>
    <property type="molecule type" value="Genomic_DNA"/>
</dbReference>
<organism evidence="2">
    <name type="scientific">Desulfovibrio sp. U5L</name>
    <dbReference type="NCBI Taxonomy" id="596152"/>
    <lineage>
        <taxon>Bacteria</taxon>
        <taxon>Pseudomonadati</taxon>
        <taxon>Thermodesulfobacteriota</taxon>
        <taxon>Desulfovibrionia</taxon>
        <taxon>Desulfovibrionales</taxon>
        <taxon>Desulfovibrionaceae</taxon>
        <taxon>Desulfovibrio</taxon>
    </lineage>
</organism>
<proteinExistence type="predicted"/>
<protein>
    <submittedName>
        <fullName evidence="2">Uncharacterized protein</fullName>
    </submittedName>
</protein>
<name>I2PYQ2_9BACT</name>
<accession>I2PYQ2</accession>
<evidence type="ECO:0000313" key="2">
    <source>
        <dbReference type="EMBL" id="EIG52658.1"/>
    </source>
</evidence>
<dbReference type="AlphaFoldDB" id="I2PYQ2"/>
<keyword evidence="1" id="KW-0732">Signal</keyword>
<feature type="signal peptide" evidence="1">
    <location>
        <begin position="1"/>
        <end position="35"/>
    </location>
</feature>
<dbReference type="OrthoDB" id="5452914at2"/>
<dbReference type="HOGENOM" id="CLU_1347104_0_0_7"/>
<gene>
    <name evidence="2" type="ORF">DesU5LDRAFT_0957</name>
</gene>
<sequence>MPASFRRARRARPCRALCALVLFLCCSGTAFPVRAGDEPSAPPPPSSPAADAASGPAAPFVLDAASLVAMMTDVIKYYDDTKPFEGRILALLPVYEKNKDGEEYKKLRFLFDTHQKVTTSLNNLIDVLYIYLKPGNPDDQELNVYVYNRSRNIITFLNSMVYFLTARNQEMELGSSSDVQKLYESYLVRLTTLLYELNKTLAAFHK</sequence>
<evidence type="ECO:0000256" key="1">
    <source>
        <dbReference type="SAM" id="SignalP"/>
    </source>
</evidence>
<dbReference type="eggNOG" id="ENOG5031G90">
    <property type="taxonomic scope" value="Bacteria"/>
</dbReference>
<feature type="chain" id="PRO_5003663544" evidence="1">
    <location>
        <begin position="36"/>
        <end position="206"/>
    </location>
</feature>
<reference evidence="2" key="1">
    <citation type="submission" date="2011-11" db="EMBL/GenBank/DDBJ databases">
        <title>Improved High-Quality Draft sequence of Desulfovibrio sp. U5L.</title>
        <authorList>
            <consortium name="US DOE Joint Genome Institute"/>
            <person name="Lucas S."/>
            <person name="Han J."/>
            <person name="Lapidus A."/>
            <person name="Cheng J.-F."/>
            <person name="Goodwin L."/>
            <person name="Pitluck S."/>
            <person name="Peters L."/>
            <person name="Ovchinnikova G."/>
            <person name="Held B."/>
            <person name="Detter J.C."/>
            <person name="Han C."/>
            <person name="Tapia R."/>
            <person name="Land M."/>
            <person name="Hauser L."/>
            <person name="Kyrpides N."/>
            <person name="Ivanova N."/>
            <person name="Pagani I."/>
            <person name="Gabster J."/>
            <person name="Walker C."/>
            <person name="Stolyar S."/>
            <person name="Stahl D."/>
            <person name="Arkin A."/>
            <person name="Dehal P."/>
            <person name="Hazen T."/>
            <person name="Woyke T."/>
        </authorList>
    </citation>
    <scope>NUCLEOTIDE SEQUENCE [LARGE SCALE GENOMIC DNA]</scope>
    <source>
        <strain evidence="2">U5L</strain>
    </source>
</reference>